<evidence type="ECO:0000256" key="4">
    <source>
        <dbReference type="ARBA" id="ARBA00023136"/>
    </source>
</evidence>
<reference evidence="6 7" key="1">
    <citation type="journal article" date="2016" name="Nat. Microbiol.">
        <title>The Mouse Intestinal Bacterial Collection (miBC) provides host-specific insight into cultured diversity and functional potential of the gut microbiota.</title>
        <authorList>
            <person name="Lagkouvardos I."/>
            <person name="Pukall R."/>
            <person name="Abt B."/>
            <person name="Foesel B.U."/>
            <person name="Meier-Kolthoff J.P."/>
            <person name="Kumar N."/>
            <person name="Bresciani A."/>
            <person name="Martinez I."/>
            <person name="Just S."/>
            <person name="Ziegler C."/>
            <person name="Brugiroux S."/>
            <person name="Garzetti D."/>
            <person name="Wenning M."/>
            <person name="Bui T.P."/>
            <person name="Wang J."/>
            <person name="Hugenholtz F."/>
            <person name="Plugge C.M."/>
            <person name="Peterson D.A."/>
            <person name="Hornef M.W."/>
            <person name="Baines J.F."/>
            <person name="Smidt H."/>
            <person name="Walter J."/>
            <person name="Kristiansen K."/>
            <person name="Nielsen H.B."/>
            <person name="Haller D."/>
            <person name="Overmann J."/>
            <person name="Stecher B."/>
            <person name="Clavel T."/>
        </authorList>
    </citation>
    <scope>NUCLEOTIDE SEQUENCE [LARGE SCALE GENOMIC DNA]</scope>
    <source>
        <strain evidence="6 7">DSM 28560</strain>
    </source>
</reference>
<dbReference type="Proteomes" id="UP000295710">
    <property type="component" value="Unassembled WGS sequence"/>
</dbReference>
<evidence type="ECO:0000256" key="2">
    <source>
        <dbReference type="ARBA" id="ARBA00022692"/>
    </source>
</evidence>
<organism evidence="6 7">
    <name type="scientific">Extibacter muris</name>
    <dbReference type="NCBI Taxonomy" id="1796622"/>
    <lineage>
        <taxon>Bacteria</taxon>
        <taxon>Bacillati</taxon>
        <taxon>Bacillota</taxon>
        <taxon>Clostridia</taxon>
        <taxon>Lachnospirales</taxon>
        <taxon>Lachnospiraceae</taxon>
        <taxon>Extibacter</taxon>
    </lineage>
</organism>
<dbReference type="GO" id="GO:0009403">
    <property type="term" value="P:toxin biosynthetic process"/>
    <property type="evidence" value="ECO:0007669"/>
    <property type="project" value="InterPro"/>
</dbReference>
<evidence type="ECO:0000256" key="3">
    <source>
        <dbReference type="ARBA" id="ARBA00022989"/>
    </source>
</evidence>
<evidence type="ECO:0000313" key="6">
    <source>
        <dbReference type="EMBL" id="TDA20266.1"/>
    </source>
</evidence>
<comment type="subcellular location">
    <subcellularLocation>
        <location evidence="1">Membrane</location>
        <topology evidence="1">Multi-pass membrane protein</topology>
    </subcellularLocation>
</comment>
<sequence>MNWILIATGVIFLICIVAGISRGAIKIAVSLAATLLTLLLVYFATPYVAQGITKYTPLDEMIEDKVISTMAGAAASQIAEGDTDGLTQEDVRKALNAAGVTEDMLSQYGVTVQDIVDGKIKSSDLEKYGISGDLLNWLGGEKKKEVENAINNADIPRDLQVAAIDKADLPGLFKDMLTTNNNSDVYKELGVETFAQYVGHFLAKLIINIIAFLCTFILVTIVVRAIVFALDIVSELPVLGAVNRLAGGVVGVAGALIIVWTLFVIITLLYTTDIGKQMFGMIESNSLLKMLYDFNPIMKLATILK</sequence>
<dbReference type="InterPro" id="IPR003825">
    <property type="entry name" value="Colicin-V_CvpA"/>
</dbReference>
<name>A0A4R4FCE7_9FIRM</name>
<protein>
    <submittedName>
        <fullName evidence="6">CvpA family protein</fullName>
    </submittedName>
</protein>
<dbReference type="Pfam" id="PF02674">
    <property type="entry name" value="Colicin_V"/>
    <property type="match status" value="1"/>
</dbReference>
<evidence type="ECO:0000256" key="5">
    <source>
        <dbReference type="SAM" id="Phobius"/>
    </source>
</evidence>
<keyword evidence="7" id="KW-1185">Reference proteome</keyword>
<dbReference type="GO" id="GO:0016020">
    <property type="term" value="C:membrane"/>
    <property type="evidence" value="ECO:0007669"/>
    <property type="project" value="UniProtKB-SubCell"/>
</dbReference>
<evidence type="ECO:0000256" key="1">
    <source>
        <dbReference type="ARBA" id="ARBA00004141"/>
    </source>
</evidence>
<dbReference type="EMBL" id="SMMX01000025">
    <property type="protein sequence ID" value="TDA20266.1"/>
    <property type="molecule type" value="Genomic_DNA"/>
</dbReference>
<keyword evidence="2 5" id="KW-0812">Transmembrane</keyword>
<feature type="transmembrane region" description="Helical" evidence="5">
    <location>
        <begin position="29"/>
        <end position="49"/>
    </location>
</feature>
<comment type="caution">
    <text evidence="6">The sequence shown here is derived from an EMBL/GenBank/DDBJ whole genome shotgun (WGS) entry which is preliminary data.</text>
</comment>
<keyword evidence="4 5" id="KW-0472">Membrane</keyword>
<accession>A0A4R4FCE7</accession>
<feature type="transmembrane region" description="Helical" evidence="5">
    <location>
        <begin position="250"/>
        <end position="271"/>
    </location>
</feature>
<keyword evidence="3 5" id="KW-1133">Transmembrane helix</keyword>
<feature type="transmembrane region" description="Helical" evidence="5">
    <location>
        <begin position="205"/>
        <end position="230"/>
    </location>
</feature>
<dbReference type="AlphaFoldDB" id="A0A4R4FCE7"/>
<proteinExistence type="predicted"/>
<dbReference type="RefSeq" id="WP_132280985.1">
    <property type="nucleotide sequence ID" value="NZ_JAOBST010000075.1"/>
</dbReference>
<evidence type="ECO:0000313" key="7">
    <source>
        <dbReference type="Proteomes" id="UP000295710"/>
    </source>
</evidence>
<gene>
    <name evidence="6" type="ORF">E1963_17805</name>
</gene>